<dbReference type="AlphaFoldDB" id="A0A8E2J354"/>
<reference evidence="1 2" key="1">
    <citation type="submission" date="2016-07" db="EMBL/GenBank/DDBJ databases">
        <title>Draft genome of the white-rot fungus Obba rivulosa 3A-2.</title>
        <authorList>
            <consortium name="DOE Joint Genome Institute"/>
            <person name="Miettinen O."/>
            <person name="Riley R."/>
            <person name="Acob R."/>
            <person name="Barry K."/>
            <person name="Cullen D."/>
            <person name="De Vries R."/>
            <person name="Hainaut M."/>
            <person name="Hatakka A."/>
            <person name="Henrissat B."/>
            <person name="Hilden K."/>
            <person name="Kuo R."/>
            <person name="Labutti K."/>
            <person name="Lipzen A."/>
            <person name="Makela M.R."/>
            <person name="Sandor L."/>
            <person name="Spatafora J.W."/>
            <person name="Grigoriev I.V."/>
            <person name="Hibbett D.S."/>
        </authorList>
    </citation>
    <scope>NUCLEOTIDE SEQUENCE [LARGE SCALE GENOMIC DNA]</scope>
    <source>
        <strain evidence="1 2">3A-2</strain>
    </source>
</reference>
<sequence>MLVKRRDAGGERRNFREPLNLLALPEIAPDQRARKGCGSADVNAKVGVVFGSPVLLSRGGGPLSHLGCKYFWKPSPRFIHRTIAIRTIPSLSPVPVPALRCRVALRAEMSMRPVRGCPCQSAVGITIALIEKSSSPVVRCRATPRGMRSADQSNRPEHLLCLARCSCSYVTATSLTDSQLRVSHQVETACVVCAREKYHSRKHGRGLSGRARCAWSAGGSKAEIRNNCLRHLAATLLLKHTLLSYNLCTSPAQICGHAIG</sequence>
<dbReference type="Proteomes" id="UP000250043">
    <property type="component" value="Unassembled WGS sequence"/>
</dbReference>
<name>A0A8E2J354_9APHY</name>
<evidence type="ECO:0000313" key="1">
    <source>
        <dbReference type="EMBL" id="OCH93681.1"/>
    </source>
</evidence>
<accession>A0A8E2J354</accession>
<dbReference type="EMBL" id="KV722352">
    <property type="protein sequence ID" value="OCH93681.1"/>
    <property type="molecule type" value="Genomic_DNA"/>
</dbReference>
<protein>
    <submittedName>
        <fullName evidence="1">Uncharacterized protein</fullName>
    </submittedName>
</protein>
<keyword evidence="2" id="KW-1185">Reference proteome</keyword>
<organism evidence="1 2">
    <name type="scientific">Obba rivulosa</name>
    <dbReference type="NCBI Taxonomy" id="1052685"/>
    <lineage>
        <taxon>Eukaryota</taxon>
        <taxon>Fungi</taxon>
        <taxon>Dikarya</taxon>
        <taxon>Basidiomycota</taxon>
        <taxon>Agaricomycotina</taxon>
        <taxon>Agaricomycetes</taxon>
        <taxon>Polyporales</taxon>
        <taxon>Gelatoporiaceae</taxon>
        <taxon>Obba</taxon>
    </lineage>
</organism>
<gene>
    <name evidence="1" type="ORF">OBBRIDRAFT_279083</name>
</gene>
<proteinExistence type="predicted"/>
<evidence type="ECO:0000313" key="2">
    <source>
        <dbReference type="Proteomes" id="UP000250043"/>
    </source>
</evidence>